<evidence type="ECO:0000259" key="1">
    <source>
        <dbReference type="Pfam" id="PF04230"/>
    </source>
</evidence>
<dbReference type="AlphaFoldDB" id="A0A437N5A8"/>
<proteinExistence type="predicted"/>
<reference evidence="2 3" key="1">
    <citation type="submission" date="2019-01" db="EMBL/GenBank/DDBJ databases">
        <authorList>
            <person name="Chen W.-M."/>
        </authorList>
    </citation>
    <scope>NUCLEOTIDE SEQUENCE [LARGE SCALE GENOMIC DNA]</scope>
    <source>
        <strain evidence="2 3">FSY-9</strain>
    </source>
</reference>
<name>A0A437N5A8_9SPHN</name>
<protein>
    <submittedName>
        <fullName evidence="2">Polysaccharide pyruvyl transferase family protein</fullName>
    </submittedName>
</protein>
<dbReference type="PANTHER" id="PTHR36836:SF1">
    <property type="entry name" value="COLANIC ACID BIOSYNTHESIS PROTEIN WCAK"/>
    <property type="match status" value="1"/>
</dbReference>
<comment type="caution">
    <text evidence="2">The sequence shown here is derived from an EMBL/GenBank/DDBJ whole genome shotgun (WGS) entry which is preliminary data.</text>
</comment>
<dbReference type="InterPro" id="IPR007345">
    <property type="entry name" value="Polysacch_pyruvyl_Trfase"/>
</dbReference>
<organism evidence="2 3">
    <name type="scientific">Novosphingobium umbonatum</name>
    <dbReference type="NCBI Taxonomy" id="1908524"/>
    <lineage>
        <taxon>Bacteria</taxon>
        <taxon>Pseudomonadati</taxon>
        <taxon>Pseudomonadota</taxon>
        <taxon>Alphaproteobacteria</taxon>
        <taxon>Sphingomonadales</taxon>
        <taxon>Sphingomonadaceae</taxon>
        <taxon>Novosphingobium</taxon>
    </lineage>
</organism>
<accession>A0A437N5A8</accession>
<dbReference type="Pfam" id="PF04230">
    <property type="entry name" value="PS_pyruv_trans"/>
    <property type="match status" value="1"/>
</dbReference>
<dbReference type="PANTHER" id="PTHR36836">
    <property type="entry name" value="COLANIC ACID BIOSYNTHESIS PROTEIN WCAK"/>
    <property type="match status" value="1"/>
</dbReference>
<feature type="domain" description="Polysaccharide pyruvyl transferase" evidence="1">
    <location>
        <begin position="109"/>
        <end position="356"/>
    </location>
</feature>
<sequence length="430" mass="46679">MPLPWIISGVWCKKSGGKSPWSSIRTAEGRANSMNETTSRRLSVGLLWHSARSGNLGVGALTLGNMAIAREVAEKAGFEPHFTLLSMRDGDTDPIVGDDVAVRIINTKSILSPSGYASWVKKLDCVLDIGAGDSFAEIYGPKRFGFMWLSKALTIAQHVPLVLSPQTIGPFTKTPYRQLAASVMNRSHVVVSRDDKSLAVAKDMAPSANNIIAVDVAFVLPYVSQTHLRGGPKLRVGINASGLLMEEAITGRNHFGLSYDYAAFTRQLIRSLLDRGDVEVHLVPHATSKTMPQDDDNRYADMLAAEFPGVIRVPEFPGPSEAKSYISGLDFLVAGRMHACVGAYSSGTPVIPIAYSRKFDGLFGMLGYKWLTPVKGLDVDGAVNFVLNGLDKRAELAADLAEGMKTVQQRLDVYRGALHNLFMEIKAKRG</sequence>
<evidence type="ECO:0000313" key="2">
    <source>
        <dbReference type="EMBL" id="RVU05109.1"/>
    </source>
</evidence>
<gene>
    <name evidence="2" type="ORF">EOE18_10305</name>
</gene>
<dbReference type="EMBL" id="SACO01000006">
    <property type="protein sequence ID" value="RVU05109.1"/>
    <property type="molecule type" value="Genomic_DNA"/>
</dbReference>
<keyword evidence="3" id="KW-1185">Reference proteome</keyword>
<dbReference type="GO" id="GO:0016740">
    <property type="term" value="F:transferase activity"/>
    <property type="evidence" value="ECO:0007669"/>
    <property type="project" value="UniProtKB-KW"/>
</dbReference>
<dbReference type="OrthoDB" id="1814359at2"/>
<dbReference type="Proteomes" id="UP000282837">
    <property type="component" value="Unassembled WGS sequence"/>
</dbReference>
<keyword evidence="2" id="KW-0808">Transferase</keyword>
<evidence type="ECO:0000313" key="3">
    <source>
        <dbReference type="Proteomes" id="UP000282837"/>
    </source>
</evidence>